<organism evidence="1 2">
    <name type="scientific">Caerostris extrusa</name>
    <name type="common">Bark spider</name>
    <name type="synonym">Caerostris bankana</name>
    <dbReference type="NCBI Taxonomy" id="172846"/>
    <lineage>
        <taxon>Eukaryota</taxon>
        <taxon>Metazoa</taxon>
        <taxon>Ecdysozoa</taxon>
        <taxon>Arthropoda</taxon>
        <taxon>Chelicerata</taxon>
        <taxon>Arachnida</taxon>
        <taxon>Araneae</taxon>
        <taxon>Araneomorphae</taxon>
        <taxon>Entelegynae</taxon>
        <taxon>Araneoidea</taxon>
        <taxon>Araneidae</taxon>
        <taxon>Caerostris</taxon>
    </lineage>
</organism>
<dbReference type="Proteomes" id="UP001054945">
    <property type="component" value="Unassembled WGS sequence"/>
</dbReference>
<name>A0AAV4RK32_CAEEX</name>
<protein>
    <submittedName>
        <fullName evidence="1">Uncharacterized protein</fullName>
    </submittedName>
</protein>
<dbReference type="EMBL" id="BPLR01007948">
    <property type="protein sequence ID" value="GIY20919.1"/>
    <property type="molecule type" value="Genomic_DNA"/>
</dbReference>
<gene>
    <name evidence="1" type="ORF">CEXT_535111</name>
</gene>
<evidence type="ECO:0000313" key="1">
    <source>
        <dbReference type="EMBL" id="GIY20919.1"/>
    </source>
</evidence>
<sequence>MLYYTTATMLGYIAYHPLQSLRPTERPEQLFQWCPLPALLLATLLSLHVDHQQLCPGKCVDRKGTVIIQREGWGAGNVIAPRPARGRHSLHSSSIPTSRKKSVLKDTRFLRKILEGFYESRYANMF</sequence>
<reference evidence="1 2" key="1">
    <citation type="submission" date="2021-06" db="EMBL/GenBank/DDBJ databases">
        <title>Caerostris extrusa draft genome.</title>
        <authorList>
            <person name="Kono N."/>
            <person name="Arakawa K."/>
        </authorList>
    </citation>
    <scope>NUCLEOTIDE SEQUENCE [LARGE SCALE GENOMIC DNA]</scope>
</reference>
<proteinExistence type="predicted"/>
<keyword evidence="2" id="KW-1185">Reference proteome</keyword>
<comment type="caution">
    <text evidence="1">The sequence shown here is derived from an EMBL/GenBank/DDBJ whole genome shotgun (WGS) entry which is preliminary data.</text>
</comment>
<dbReference type="AlphaFoldDB" id="A0AAV4RK32"/>
<accession>A0AAV4RK32</accession>
<evidence type="ECO:0000313" key="2">
    <source>
        <dbReference type="Proteomes" id="UP001054945"/>
    </source>
</evidence>